<keyword evidence="2" id="KW-0614">Plasmid</keyword>
<proteinExistence type="predicted"/>
<dbReference type="KEGG" id="acm:AciX9_4283"/>
<protein>
    <submittedName>
        <fullName evidence="2">Uncharacterized protein</fullName>
    </submittedName>
</protein>
<dbReference type="HOGENOM" id="CLU_2716765_0_0_0"/>
<evidence type="ECO:0000256" key="1">
    <source>
        <dbReference type="SAM" id="Phobius"/>
    </source>
</evidence>
<dbReference type="EMBL" id="CP002481">
    <property type="protein sequence ID" value="ADW71053.1"/>
    <property type="molecule type" value="Genomic_DNA"/>
</dbReference>
<dbReference type="RefSeq" id="WP_013572963.1">
    <property type="nucleotide sequence ID" value="NC_015057.1"/>
</dbReference>
<accession>E8X6G9</accession>
<name>E8X6G9_GRATM</name>
<geneLocation type="plasmid" evidence="2 3">
    <name>pACIX901</name>
</geneLocation>
<dbReference type="AlphaFoldDB" id="E8X6G9"/>
<gene>
    <name evidence="2" type="ordered locus">AciX9_4283</name>
</gene>
<sequence>MRTLGDNSLSVVLELAQAAIATINTFFGALVSSAVIHPPAAMRCRFDRSTTAPNSMHQDLAQVAVAALADPI</sequence>
<keyword evidence="1" id="KW-0472">Membrane</keyword>
<reference evidence="3" key="1">
    <citation type="submission" date="2011-01" db="EMBL/GenBank/DDBJ databases">
        <title>Complete sequence of plasmid1 of Acidobacterium sp. MP5ACTX9.</title>
        <authorList>
            <consortium name="US DOE Joint Genome Institute"/>
            <person name="Lucas S."/>
            <person name="Copeland A."/>
            <person name="Lapidus A."/>
            <person name="Cheng J.-F."/>
            <person name="Goodwin L."/>
            <person name="Pitluck S."/>
            <person name="Teshima H."/>
            <person name="Detter J.C."/>
            <person name="Han C."/>
            <person name="Tapia R."/>
            <person name="Land M."/>
            <person name="Hauser L."/>
            <person name="Kyrpides N."/>
            <person name="Ivanova N."/>
            <person name="Ovchinnikova G."/>
            <person name="Pagani I."/>
            <person name="Rawat S.R."/>
            <person name="Mannisto M."/>
            <person name="Haggblom M.M."/>
            <person name="Woyke T."/>
        </authorList>
    </citation>
    <scope>NUCLEOTIDE SEQUENCE [LARGE SCALE GENOMIC DNA]</scope>
    <source>
        <strain evidence="3">MP5ACTX9</strain>
        <plasmid evidence="3">Plasmid pACIX901</plasmid>
    </source>
</reference>
<evidence type="ECO:0000313" key="3">
    <source>
        <dbReference type="Proteomes" id="UP000000343"/>
    </source>
</evidence>
<feature type="transmembrane region" description="Helical" evidence="1">
    <location>
        <begin position="15"/>
        <end position="36"/>
    </location>
</feature>
<dbReference type="Proteomes" id="UP000000343">
    <property type="component" value="Plasmid pACIX901"/>
</dbReference>
<keyword evidence="3" id="KW-1185">Reference proteome</keyword>
<keyword evidence="1" id="KW-1133">Transmembrane helix</keyword>
<evidence type="ECO:0000313" key="2">
    <source>
        <dbReference type="EMBL" id="ADW71053.1"/>
    </source>
</evidence>
<keyword evidence="1" id="KW-0812">Transmembrane</keyword>
<organism evidence="3">
    <name type="scientific">Granulicella tundricola (strain ATCC BAA-1859 / DSM 23138 / MP5ACTX9)</name>
    <dbReference type="NCBI Taxonomy" id="1198114"/>
    <lineage>
        <taxon>Bacteria</taxon>
        <taxon>Pseudomonadati</taxon>
        <taxon>Acidobacteriota</taxon>
        <taxon>Terriglobia</taxon>
        <taxon>Terriglobales</taxon>
        <taxon>Acidobacteriaceae</taxon>
        <taxon>Granulicella</taxon>
    </lineage>
</organism>